<feature type="region of interest" description="Disordered" evidence="1">
    <location>
        <begin position="49"/>
        <end position="106"/>
    </location>
</feature>
<evidence type="ECO:0000313" key="2">
    <source>
        <dbReference type="EMBL" id="UTO27828.1"/>
    </source>
</evidence>
<dbReference type="EMBL" id="CP101114">
    <property type="protein sequence ID" value="UTO27828.1"/>
    <property type="molecule type" value="Genomic_DNA"/>
</dbReference>
<gene>
    <name evidence="3" type="ORF">NMK50_01480</name>
    <name evidence="2" type="ORF">NMK50_06165</name>
</gene>
<dbReference type="Proteomes" id="UP001059475">
    <property type="component" value="Chromosome"/>
</dbReference>
<evidence type="ECO:0000313" key="4">
    <source>
        <dbReference type="Proteomes" id="UP001059475"/>
    </source>
</evidence>
<sequence>MKAIITKPICVVGDNKSTVRFEPSTQNTPFVEVSNQVYARLKRANAAKPFVESKTNAKPDTTSKKVEKEENKNGQISTEEVVEEITPKQTKTSKVFKPATSTPKKA</sequence>
<dbReference type="RefSeq" id="WP_254769745.1">
    <property type="nucleotide sequence ID" value="NZ_CP101114.1"/>
</dbReference>
<name>A0ABY5EU84_9HYPH</name>
<evidence type="ECO:0000256" key="1">
    <source>
        <dbReference type="SAM" id="MobiDB-lite"/>
    </source>
</evidence>
<accession>A0ABY5EU84</accession>
<organism evidence="3 4">
    <name type="scientific">Bartonella harrusi</name>
    <dbReference type="NCBI Taxonomy" id="2961895"/>
    <lineage>
        <taxon>Bacteria</taxon>
        <taxon>Pseudomonadati</taxon>
        <taxon>Pseudomonadota</taxon>
        <taxon>Alphaproteobacteria</taxon>
        <taxon>Hyphomicrobiales</taxon>
        <taxon>Bartonellaceae</taxon>
        <taxon>Bartonella</taxon>
    </lineage>
</organism>
<evidence type="ECO:0000313" key="3">
    <source>
        <dbReference type="EMBL" id="UTO28719.1"/>
    </source>
</evidence>
<protein>
    <submittedName>
        <fullName evidence="3">Uncharacterized protein</fullName>
    </submittedName>
</protein>
<reference evidence="3" key="1">
    <citation type="submission" date="2022-07" db="EMBL/GenBank/DDBJ databases">
        <title>First report of Bartonella spp. in marsupials in Brazil, with a description of Bartonella harrusi sp. nov. and new proposal for taxonomic reclassification of species of the genus Bartonella.</title>
        <authorList>
            <person name="Amaral R.B."/>
        </authorList>
    </citation>
    <scope>NUCLEOTIDE SEQUENCE</scope>
    <source>
        <strain evidence="3">117A</strain>
    </source>
</reference>
<feature type="compositionally biased region" description="Basic and acidic residues" evidence="1">
    <location>
        <begin position="55"/>
        <end position="72"/>
    </location>
</feature>
<proteinExistence type="predicted"/>
<feature type="compositionally biased region" description="Polar residues" evidence="1">
    <location>
        <begin position="87"/>
        <end position="106"/>
    </location>
</feature>
<keyword evidence="4" id="KW-1185">Reference proteome</keyword>
<dbReference type="EMBL" id="CP101114">
    <property type="protein sequence ID" value="UTO28719.1"/>
    <property type="molecule type" value="Genomic_DNA"/>
</dbReference>